<proteinExistence type="predicted"/>
<feature type="region of interest" description="Disordered" evidence="1">
    <location>
        <begin position="23"/>
        <end position="63"/>
    </location>
</feature>
<comment type="caution">
    <text evidence="2">The sequence shown here is derived from an EMBL/GenBank/DDBJ whole genome shotgun (WGS) entry which is preliminary data.</text>
</comment>
<evidence type="ECO:0000313" key="2">
    <source>
        <dbReference type="EMBL" id="KAG2660929.1"/>
    </source>
</evidence>
<reference evidence="2" key="1">
    <citation type="submission" date="2020-05" db="EMBL/GenBank/DDBJ databases">
        <title>WGS assembly of Panicum virgatum.</title>
        <authorList>
            <person name="Lovell J.T."/>
            <person name="Jenkins J."/>
            <person name="Shu S."/>
            <person name="Juenger T.E."/>
            <person name="Schmutz J."/>
        </authorList>
    </citation>
    <scope>NUCLEOTIDE SEQUENCE</scope>
    <source>
        <strain evidence="2">AP13</strain>
    </source>
</reference>
<feature type="region of interest" description="Disordered" evidence="1">
    <location>
        <begin position="112"/>
        <end position="141"/>
    </location>
</feature>
<evidence type="ECO:0000313" key="3">
    <source>
        <dbReference type="Proteomes" id="UP000823388"/>
    </source>
</evidence>
<organism evidence="2 3">
    <name type="scientific">Panicum virgatum</name>
    <name type="common">Blackwell switchgrass</name>
    <dbReference type="NCBI Taxonomy" id="38727"/>
    <lineage>
        <taxon>Eukaryota</taxon>
        <taxon>Viridiplantae</taxon>
        <taxon>Streptophyta</taxon>
        <taxon>Embryophyta</taxon>
        <taxon>Tracheophyta</taxon>
        <taxon>Spermatophyta</taxon>
        <taxon>Magnoliopsida</taxon>
        <taxon>Liliopsida</taxon>
        <taxon>Poales</taxon>
        <taxon>Poaceae</taxon>
        <taxon>PACMAD clade</taxon>
        <taxon>Panicoideae</taxon>
        <taxon>Panicodae</taxon>
        <taxon>Paniceae</taxon>
        <taxon>Panicinae</taxon>
        <taxon>Panicum</taxon>
        <taxon>Panicum sect. Hiantes</taxon>
    </lineage>
</organism>
<protein>
    <submittedName>
        <fullName evidence="2">Uncharacterized protein</fullName>
    </submittedName>
</protein>
<keyword evidence="3" id="KW-1185">Reference proteome</keyword>
<dbReference type="AlphaFoldDB" id="A0A8T0Y0F2"/>
<evidence type="ECO:0000256" key="1">
    <source>
        <dbReference type="SAM" id="MobiDB-lite"/>
    </source>
</evidence>
<feature type="compositionally biased region" description="Basic and acidic residues" evidence="1">
    <location>
        <begin position="36"/>
        <end position="45"/>
    </location>
</feature>
<dbReference type="EMBL" id="CM029037">
    <property type="protein sequence ID" value="KAG2660929.1"/>
    <property type="molecule type" value="Genomic_DNA"/>
</dbReference>
<name>A0A8T0Y0F2_PANVG</name>
<accession>A0A8T0Y0F2</accession>
<dbReference type="Proteomes" id="UP000823388">
    <property type="component" value="Chromosome 1K"/>
</dbReference>
<sequence>MSSSRITQCKQVPHFPFKIFRIKDTGDARTPSHAGKGKDASDRLGHGGGRRRPSPRMSAGRRERCGGAAGCLLFVAAGGGRGRGDLCRCGRTGAPKATPGRTPHMRRACRCRRRRSVGPAPANPAPLVHPSKWRAHPVDRW</sequence>
<gene>
    <name evidence="2" type="ORF">PVAP13_1KG469005</name>
</gene>